<keyword evidence="2" id="KW-1185">Reference proteome</keyword>
<accession>A0A1Y1JHZ6</accession>
<dbReference type="Proteomes" id="UP000195521">
    <property type="component" value="Unassembled WGS sequence"/>
</dbReference>
<organism evidence="1 2">
    <name type="scientific">Plasmodium gonderi</name>
    <dbReference type="NCBI Taxonomy" id="77519"/>
    <lineage>
        <taxon>Eukaryota</taxon>
        <taxon>Sar</taxon>
        <taxon>Alveolata</taxon>
        <taxon>Apicomplexa</taxon>
        <taxon>Aconoidasida</taxon>
        <taxon>Haemosporida</taxon>
        <taxon>Plasmodiidae</taxon>
        <taxon>Plasmodium</taxon>
        <taxon>Plasmodium (Plasmodium)</taxon>
    </lineage>
</organism>
<gene>
    <name evidence="1" type="ORF">PGO_121230</name>
</gene>
<dbReference type="GeneID" id="39748863"/>
<proteinExistence type="predicted"/>
<dbReference type="OMA" id="DHFGRQD"/>
<name>A0A1Y1JHZ6_PLAGO</name>
<evidence type="ECO:0000313" key="1">
    <source>
        <dbReference type="EMBL" id="GAW82131.1"/>
    </source>
</evidence>
<dbReference type="AlphaFoldDB" id="A0A1Y1JHZ6"/>
<comment type="caution">
    <text evidence="1">The sequence shown here is derived from an EMBL/GenBank/DDBJ whole genome shotgun (WGS) entry which is preliminary data.</text>
</comment>
<dbReference type="RefSeq" id="XP_028544720.1">
    <property type="nucleotide sequence ID" value="XM_028688919.1"/>
</dbReference>
<dbReference type="EMBL" id="BDQF01000013">
    <property type="protein sequence ID" value="GAW82131.1"/>
    <property type="molecule type" value="Genomic_DNA"/>
</dbReference>
<dbReference type="OrthoDB" id="381984at2759"/>
<sequence length="440" mass="51153">MNPKDDQKEQVLNRKCLKRNFEKLKSLYSVELLCDTPTVSSNKRSKELDLKEIETSEKKIPNEQDHFYYCQRSKRKFEVNSNEITEKKKKKKKHITEIQKNHYNLVNNNNDEITLNSLNECTSEELNQQKQNVSVLCKNVKDILSHNVIPNGDQFEHDNNNIPKGGFSQLAIIPFEREYMNNSSMDYKYERSSSNTHTNYSNNGNTPLDKNNMKNIFHFLARKDMLYQNLFKNQIKNNKPIMIKCDNLNLFLDKNKCEGELYTEHLPSDKTLHIDDLYLISDSFVASTNEHPDANRILNLQNIDHKGVHSKFFNSKNEEIVPPIRIISNEVPIFSNPDNAQDDFDSCSVNMIPNENINTNCIPNTDMYLFSNHSETSNTNDMTYSQFHETIKDPCYVYDENSYGNFNILNEADTNNLINTNVNENDSENTSLVNSHSNIL</sequence>
<protein>
    <submittedName>
        <fullName evidence="1">Uncharacterized protein</fullName>
    </submittedName>
</protein>
<evidence type="ECO:0000313" key="2">
    <source>
        <dbReference type="Proteomes" id="UP000195521"/>
    </source>
</evidence>
<reference evidence="2" key="1">
    <citation type="submission" date="2017-04" db="EMBL/GenBank/DDBJ databases">
        <title>Plasmodium gonderi genome.</title>
        <authorList>
            <person name="Arisue N."/>
            <person name="Honma H."/>
            <person name="Kawai S."/>
            <person name="Tougan T."/>
            <person name="Tanabe K."/>
            <person name="Horii T."/>
        </authorList>
    </citation>
    <scope>NUCLEOTIDE SEQUENCE [LARGE SCALE GENOMIC DNA]</scope>
    <source>
        <strain evidence="2">ATCC 30045</strain>
    </source>
</reference>